<name>A0A8I1KL94_9HYPH</name>
<feature type="region of interest" description="Disordered" evidence="1">
    <location>
        <begin position="226"/>
        <end position="271"/>
    </location>
</feature>
<reference evidence="3 4" key="1">
    <citation type="submission" date="2020-12" db="EMBL/GenBank/DDBJ databases">
        <title>Revised draft genomes of Rhodomicrobium vannielii ATCC 17100 and Rhodomicrobium udaipurense JA643.</title>
        <authorList>
            <person name="Conners E.M."/>
            <person name="Davenport E.J."/>
            <person name="Bose A."/>
        </authorList>
    </citation>
    <scope>NUCLEOTIDE SEQUENCE [LARGE SCALE GENOMIC DNA]</scope>
    <source>
        <strain evidence="3 4">JA643</strain>
    </source>
</reference>
<dbReference type="Gene3D" id="2.60.450.10">
    <property type="entry name" value="Lipopolysaccharide (LPS) transport protein A like domain"/>
    <property type="match status" value="1"/>
</dbReference>
<dbReference type="InterPro" id="IPR026265">
    <property type="entry name" value="LptC"/>
</dbReference>
<evidence type="ECO:0000256" key="2">
    <source>
        <dbReference type="SAM" id="Phobius"/>
    </source>
</evidence>
<dbReference type="EMBL" id="JAEMUK010000087">
    <property type="protein sequence ID" value="MBJ7545156.1"/>
    <property type="molecule type" value="Genomic_DNA"/>
</dbReference>
<comment type="caution">
    <text evidence="3">The sequence shown here is derived from an EMBL/GenBank/DDBJ whole genome shotgun (WGS) entry which is preliminary data.</text>
</comment>
<sequence>MAVATTAPLGRNAAMTRVADRGIDRDREFRLARRHSRRVRVLRIVLPLMAMGILSLYALPSFLRVSVDKGRGTATVRAIELEKGALKMIEPHVRGVNEKNESYDFTADSATQASVKADEMYLLNVRGRMTGQDGKLTTLTAPDGTHNSKADQITFNNGVTIRREPGLAAEFQTATAYMKEQKAVSNTPVIVRLHESTIHADGMTLYWGESRAIFEGNVRTHIERQEPAGGEAQSKGPRRPQTDGGAWSTVPANGLPDDAANGMESDGGLNR</sequence>
<dbReference type="GO" id="GO:0005886">
    <property type="term" value="C:plasma membrane"/>
    <property type="evidence" value="ECO:0007669"/>
    <property type="project" value="InterPro"/>
</dbReference>
<evidence type="ECO:0000313" key="4">
    <source>
        <dbReference type="Proteomes" id="UP000623250"/>
    </source>
</evidence>
<evidence type="ECO:0000256" key="1">
    <source>
        <dbReference type="SAM" id="MobiDB-lite"/>
    </source>
</evidence>
<keyword evidence="2" id="KW-0812">Transmembrane</keyword>
<keyword evidence="2" id="KW-1133">Transmembrane helix</keyword>
<dbReference type="NCBIfam" id="TIGR04409">
    <property type="entry name" value="LptC_YrbK"/>
    <property type="match status" value="1"/>
</dbReference>
<keyword evidence="2" id="KW-0472">Membrane</keyword>
<accession>A0A8I1KL94</accession>
<protein>
    <submittedName>
        <fullName evidence="3">LPS export ABC transporter periplasmic protein LptC</fullName>
    </submittedName>
</protein>
<feature type="transmembrane region" description="Helical" evidence="2">
    <location>
        <begin position="41"/>
        <end position="59"/>
    </location>
</feature>
<organism evidence="3 4">
    <name type="scientific">Rhodomicrobium udaipurense</name>
    <dbReference type="NCBI Taxonomy" id="1202716"/>
    <lineage>
        <taxon>Bacteria</taxon>
        <taxon>Pseudomonadati</taxon>
        <taxon>Pseudomonadota</taxon>
        <taxon>Alphaproteobacteria</taxon>
        <taxon>Hyphomicrobiales</taxon>
        <taxon>Hyphomicrobiaceae</taxon>
        <taxon>Rhodomicrobium</taxon>
    </lineage>
</organism>
<keyword evidence="4" id="KW-1185">Reference proteome</keyword>
<dbReference type="Proteomes" id="UP000623250">
    <property type="component" value="Unassembled WGS sequence"/>
</dbReference>
<dbReference type="InterPro" id="IPR010664">
    <property type="entry name" value="LipoPS_assembly_LptC-rel"/>
</dbReference>
<dbReference type="Pfam" id="PF06835">
    <property type="entry name" value="LptC"/>
    <property type="match status" value="1"/>
</dbReference>
<gene>
    <name evidence="3" type="primary">lptC</name>
    <name evidence="3" type="ORF">JDN41_16510</name>
</gene>
<dbReference type="GO" id="GO:0015221">
    <property type="term" value="F:lipopolysaccharide transmembrane transporter activity"/>
    <property type="evidence" value="ECO:0007669"/>
    <property type="project" value="InterPro"/>
</dbReference>
<dbReference type="AlphaFoldDB" id="A0A8I1KL94"/>
<evidence type="ECO:0000313" key="3">
    <source>
        <dbReference type="EMBL" id="MBJ7545156.1"/>
    </source>
</evidence>
<dbReference type="RefSeq" id="WP_037241218.1">
    <property type="nucleotide sequence ID" value="NZ_JAEMUK010000087.1"/>
</dbReference>
<proteinExistence type="predicted"/>